<organism evidence="2 3">
    <name type="scientific">Lithospermum erythrorhizon</name>
    <name type="common">Purple gromwell</name>
    <name type="synonym">Lithospermum officinale var. erythrorhizon</name>
    <dbReference type="NCBI Taxonomy" id="34254"/>
    <lineage>
        <taxon>Eukaryota</taxon>
        <taxon>Viridiplantae</taxon>
        <taxon>Streptophyta</taxon>
        <taxon>Embryophyta</taxon>
        <taxon>Tracheophyta</taxon>
        <taxon>Spermatophyta</taxon>
        <taxon>Magnoliopsida</taxon>
        <taxon>eudicotyledons</taxon>
        <taxon>Gunneridae</taxon>
        <taxon>Pentapetalae</taxon>
        <taxon>asterids</taxon>
        <taxon>lamiids</taxon>
        <taxon>Boraginales</taxon>
        <taxon>Boraginaceae</taxon>
        <taxon>Boraginoideae</taxon>
        <taxon>Lithospermeae</taxon>
        <taxon>Lithospermum</taxon>
    </lineage>
</organism>
<gene>
    <name evidence="2" type="ORF">LIER_34844</name>
</gene>
<dbReference type="PANTHER" id="PTHR34781">
    <property type="entry name" value="TRANSMEMBRANE PROTEIN"/>
    <property type="match status" value="1"/>
</dbReference>
<keyword evidence="1" id="KW-1133">Transmembrane helix</keyword>
<keyword evidence="1" id="KW-0472">Membrane</keyword>
<evidence type="ECO:0000313" key="2">
    <source>
        <dbReference type="EMBL" id="GAA0187556.1"/>
    </source>
</evidence>
<protein>
    <recommendedName>
        <fullName evidence="4">Transmembrane protein</fullName>
    </recommendedName>
</protein>
<keyword evidence="3" id="KW-1185">Reference proteome</keyword>
<evidence type="ECO:0000256" key="1">
    <source>
        <dbReference type="SAM" id="Phobius"/>
    </source>
</evidence>
<reference evidence="2 3" key="1">
    <citation type="submission" date="2024-01" db="EMBL/GenBank/DDBJ databases">
        <title>The complete chloroplast genome sequence of Lithospermum erythrorhizon: insights into the phylogenetic relationship among Boraginaceae species and the maternal lineages of purple gromwells.</title>
        <authorList>
            <person name="Okada T."/>
            <person name="Watanabe K."/>
        </authorList>
    </citation>
    <scope>NUCLEOTIDE SEQUENCE [LARGE SCALE GENOMIC DNA]</scope>
</reference>
<dbReference type="PANTHER" id="PTHR34781:SF2">
    <property type="entry name" value="TRANSMEMBRANE PROTEIN"/>
    <property type="match status" value="1"/>
</dbReference>
<dbReference type="EMBL" id="BAABME010014842">
    <property type="protein sequence ID" value="GAA0187556.1"/>
    <property type="molecule type" value="Genomic_DNA"/>
</dbReference>
<comment type="caution">
    <text evidence="2">The sequence shown here is derived from an EMBL/GenBank/DDBJ whole genome shotgun (WGS) entry which is preliminary data.</text>
</comment>
<feature type="transmembrane region" description="Helical" evidence="1">
    <location>
        <begin position="88"/>
        <end position="113"/>
    </location>
</feature>
<dbReference type="AlphaFoldDB" id="A0AAV3S4L4"/>
<accession>A0AAV3S4L4</accession>
<evidence type="ECO:0008006" key="4">
    <source>
        <dbReference type="Google" id="ProtNLM"/>
    </source>
</evidence>
<keyword evidence="1" id="KW-0812">Transmembrane</keyword>
<evidence type="ECO:0000313" key="3">
    <source>
        <dbReference type="Proteomes" id="UP001454036"/>
    </source>
</evidence>
<proteinExistence type="predicted"/>
<feature type="transmembrane region" description="Helical" evidence="1">
    <location>
        <begin position="59"/>
        <end position="82"/>
    </location>
</feature>
<name>A0AAV3S4L4_LITER</name>
<dbReference type="Proteomes" id="UP001454036">
    <property type="component" value="Unassembled WGS sequence"/>
</dbReference>
<sequence length="130" mass="14558">MMNNQHGHDQNQSKMFYELSSLVLNLLRSPPSSIDFSDGVVEEEEVGRRRRGQQMTPGGFVYLMLGISLTLMLSGWITFFIGFLLMPWVLGLVLVFYVVGVVSSLSMLARAVFCCTSPSPKDDCSSWKLL</sequence>